<organism evidence="2 3">
    <name type="scientific">Dentipellis fragilis</name>
    <dbReference type="NCBI Taxonomy" id="205917"/>
    <lineage>
        <taxon>Eukaryota</taxon>
        <taxon>Fungi</taxon>
        <taxon>Dikarya</taxon>
        <taxon>Basidiomycota</taxon>
        <taxon>Agaricomycotina</taxon>
        <taxon>Agaricomycetes</taxon>
        <taxon>Russulales</taxon>
        <taxon>Hericiaceae</taxon>
        <taxon>Dentipellis</taxon>
    </lineage>
</organism>
<dbReference type="OrthoDB" id="3258279at2759"/>
<dbReference type="Proteomes" id="UP000298327">
    <property type="component" value="Unassembled WGS sequence"/>
</dbReference>
<keyword evidence="3" id="KW-1185">Reference proteome</keyword>
<feature type="compositionally biased region" description="Polar residues" evidence="1">
    <location>
        <begin position="21"/>
        <end position="61"/>
    </location>
</feature>
<name>A0A4Y9YDF4_9AGAM</name>
<reference evidence="2 3" key="1">
    <citation type="submission" date="2019-02" db="EMBL/GenBank/DDBJ databases">
        <title>Genome sequencing of the rare red list fungi Dentipellis fragilis.</title>
        <authorList>
            <person name="Buettner E."/>
            <person name="Kellner H."/>
        </authorList>
    </citation>
    <scope>NUCLEOTIDE SEQUENCE [LARGE SCALE GENOMIC DNA]</scope>
    <source>
        <strain evidence="2 3">DSM 105465</strain>
    </source>
</reference>
<dbReference type="EMBL" id="SEOQ01000566">
    <property type="protein sequence ID" value="TFY60375.1"/>
    <property type="molecule type" value="Genomic_DNA"/>
</dbReference>
<evidence type="ECO:0000256" key="1">
    <source>
        <dbReference type="SAM" id="MobiDB-lite"/>
    </source>
</evidence>
<feature type="compositionally biased region" description="Polar residues" evidence="1">
    <location>
        <begin position="156"/>
        <end position="167"/>
    </location>
</feature>
<evidence type="ECO:0000313" key="3">
    <source>
        <dbReference type="Proteomes" id="UP000298327"/>
    </source>
</evidence>
<protein>
    <submittedName>
        <fullName evidence="2">Uncharacterized protein</fullName>
    </submittedName>
</protein>
<accession>A0A4Y9YDF4</accession>
<dbReference type="AlphaFoldDB" id="A0A4Y9YDF4"/>
<sequence>MPPPRVDRPLPASRRPAHRSAPNSKSSSLRPSATSVLSPRPNSRNRDQTGLLTPQASQQTVDMDAASTLISPPPEDSIRQSGRHQSSQPRFGSEPAQSLYSPMPFASPRRDSDSRLASTPKRKRSNAPSITNIRAAAAESIPEEDDLEGYGPTVEATPNPQAPQTEASGAPVGHFPVAPFPSIQIS</sequence>
<proteinExistence type="predicted"/>
<feature type="non-terminal residue" evidence="2">
    <location>
        <position position="186"/>
    </location>
</feature>
<gene>
    <name evidence="2" type="ORF">EVG20_g7438</name>
</gene>
<comment type="caution">
    <text evidence="2">The sequence shown here is derived from an EMBL/GenBank/DDBJ whole genome shotgun (WGS) entry which is preliminary data.</text>
</comment>
<feature type="region of interest" description="Disordered" evidence="1">
    <location>
        <begin position="1"/>
        <end position="186"/>
    </location>
</feature>
<feature type="compositionally biased region" description="Polar residues" evidence="1">
    <location>
        <begin position="79"/>
        <end position="100"/>
    </location>
</feature>
<evidence type="ECO:0000313" key="2">
    <source>
        <dbReference type="EMBL" id="TFY60375.1"/>
    </source>
</evidence>